<dbReference type="SUPFAM" id="SSF55298">
    <property type="entry name" value="YjgF-like"/>
    <property type="match status" value="1"/>
</dbReference>
<accession>A0A2Z6B0K7</accession>
<reference evidence="2 3" key="1">
    <citation type="journal article" date="2018" name="Sci. Adv.">
        <title>Multi-heme cytochromes provide a pathway for survival in energy-limited environments.</title>
        <authorList>
            <person name="Deng X."/>
            <person name="Dohmae N."/>
            <person name="Nealson K.H."/>
            <person name="Hashimoto K."/>
            <person name="Okamoto A."/>
        </authorList>
    </citation>
    <scope>NUCLEOTIDE SEQUENCE [LARGE SCALE GENOMIC DNA]</scope>
    <source>
        <strain evidence="2 3">IS5</strain>
    </source>
</reference>
<dbReference type="PANTHER" id="PTHR11803">
    <property type="entry name" value="2-IMINOBUTANOATE/2-IMINOPROPANOATE DEAMINASE RIDA"/>
    <property type="match status" value="1"/>
</dbReference>
<dbReference type="EMBL" id="AP017378">
    <property type="protein sequence ID" value="BBD09032.1"/>
    <property type="molecule type" value="Genomic_DNA"/>
</dbReference>
<dbReference type="InterPro" id="IPR006175">
    <property type="entry name" value="YjgF/YER057c/UK114"/>
</dbReference>
<dbReference type="Pfam" id="PF01042">
    <property type="entry name" value="Ribonuc_L-PSP"/>
    <property type="match status" value="1"/>
</dbReference>
<dbReference type="PANTHER" id="PTHR11803:SF58">
    <property type="entry name" value="PROTEIN HMF1-RELATED"/>
    <property type="match status" value="1"/>
</dbReference>
<gene>
    <name evidence="2" type="ORF">DFE_2306</name>
</gene>
<dbReference type="NCBIfam" id="TIGR00004">
    <property type="entry name" value="Rid family detoxifying hydrolase"/>
    <property type="match status" value="1"/>
</dbReference>
<name>A0A2Z6B0K7_9BACT</name>
<organism evidence="2 3">
    <name type="scientific">Desulfovibrio ferrophilus</name>
    <dbReference type="NCBI Taxonomy" id="241368"/>
    <lineage>
        <taxon>Bacteria</taxon>
        <taxon>Pseudomonadati</taxon>
        <taxon>Thermodesulfobacteriota</taxon>
        <taxon>Desulfovibrionia</taxon>
        <taxon>Desulfovibrionales</taxon>
        <taxon>Desulfovibrionaceae</taxon>
        <taxon>Desulfovibrio</taxon>
    </lineage>
</organism>
<dbReference type="KEGG" id="dfl:DFE_2306"/>
<dbReference type="InterPro" id="IPR006056">
    <property type="entry name" value="RidA"/>
</dbReference>
<proteinExistence type="inferred from homology"/>
<evidence type="ECO:0000313" key="3">
    <source>
        <dbReference type="Proteomes" id="UP000269883"/>
    </source>
</evidence>
<keyword evidence="3" id="KW-1185">Reference proteome</keyword>
<dbReference type="AlphaFoldDB" id="A0A2Z6B0K7"/>
<dbReference type="InterPro" id="IPR035959">
    <property type="entry name" value="RutC-like_sf"/>
</dbReference>
<evidence type="ECO:0000313" key="2">
    <source>
        <dbReference type="EMBL" id="BBD09032.1"/>
    </source>
</evidence>
<dbReference type="RefSeq" id="WP_232034768.1">
    <property type="nucleotide sequence ID" value="NZ_AP017378.1"/>
</dbReference>
<dbReference type="CDD" id="cd00448">
    <property type="entry name" value="YjgF_YER057c_UK114_family"/>
    <property type="match status" value="1"/>
</dbReference>
<dbReference type="GO" id="GO:0005829">
    <property type="term" value="C:cytosol"/>
    <property type="evidence" value="ECO:0007669"/>
    <property type="project" value="TreeGrafter"/>
</dbReference>
<comment type="similarity">
    <text evidence="1">Belongs to the RutC family.</text>
</comment>
<dbReference type="GO" id="GO:0019239">
    <property type="term" value="F:deaminase activity"/>
    <property type="evidence" value="ECO:0007669"/>
    <property type="project" value="TreeGrafter"/>
</dbReference>
<protein>
    <submittedName>
        <fullName evidence="2">Endoribonuclease L-PSP</fullName>
    </submittedName>
</protein>
<dbReference type="Proteomes" id="UP000269883">
    <property type="component" value="Chromosome"/>
</dbReference>
<sequence>MQFVQTEKAAAAVGPYSQAADTGALVFVSGQLGLSPKTGDMAEGFEAQTRQALSNMKAIIEAAGRTVNDVAAVDVFVTDMGQFPVFNGIYAAFFGEHKPARAVIEVSALPKAGLVEIKCVVAKA</sequence>
<dbReference type="FunFam" id="3.30.1330.40:FF:000001">
    <property type="entry name" value="L-PSP family endoribonuclease"/>
    <property type="match status" value="1"/>
</dbReference>
<dbReference type="InterPro" id="IPR019897">
    <property type="entry name" value="RidA_CS"/>
</dbReference>
<dbReference type="PROSITE" id="PS01094">
    <property type="entry name" value="UPF0076"/>
    <property type="match status" value="1"/>
</dbReference>
<evidence type="ECO:0000256" key="1">
    <source>
        <dbReference type="ARBA" id="ARBA00010552"/>
    </source>
</evidence>
<dbReference type="Gene3D" id="3.30.1330.40">
    <property type="entry name" value="RutC-like"/>
    <property type="match status" value="1"/>
</dbReference>